<accession>A0AAE0SWY8</accession>
<reference evidence="1" key="2">
    <citation type="journal article" date="2021" name="Genome Biol. Evol.">
        <title>Developing a high-quality reference genome for a parasitic bivalve with doubly uniparental inheritance (Bivalvia: Unionida).</title>
        <authorList>
            <person name="Smith C.H."/>
        </authorList>
    </citation>
    <scope>NUCLEOTIDE SEQUENCE</scope>
    <source>
        <strain evidence="1">CHS0354</strain>
        <tissue evidence="1">Mantle</tissue>
    </source>
</reference>
<name>A0AAE0SWY8_9BIVA</name>
<dbReference type="Proteomes" id="UP001195483">
    <property type="component" value="Unassembled WGS sequence"/>
</dbReference>
<keyword evidence="2" id="KW-1185">Reference proteome</keyword>
<proteinExistence type="predicted"/>
<evidence type="ECO:0000313" key="1">
    <source>
        <dbReference type="EMBL" id="KAK3599577.1"/>
    </source>
</evidence>
<reference evidence="1" key="1">
    <citation type="journal article" date="2021" name="Genome Biol. Evol.">
        <title>A High-Quality Reference Genome for a Parasitic Bivalve with Doubly Uniparental Inheritance (Bivalvia: Unionida).</title>
        <authorList>
            <person name="Smith C.H."/>
        </authorList>
    </citation>
    <scope>NUCLEOTIDE SEQUENCE</scope>
    <source>
        <strain evidence="1">CHS0354</strain>
    </source>
</reference>
<comment type="caution">
    <text evidence="1">The sequence shown here is derived from an EMBL/GenBank/DDBJ whole genome shotgun (WGS) entry which is preliminary data.</text>
</comment>
<sequence length="116" mass="13486">MANINEKYYPVSFFLAARVYFFMEHRFMMASKFKAINFQPISSNDLKAYTLLVVNSRDVTSRDAAIQVQDRSTNIKIDHRTTSEPISQDRTVLTNFTRSDSLKQFHKIGQSEQGFH</sequence>
<dbReference type="AlphaFoldDB" id="A0AAE0SWY8"/>
<dbReference type="EMBL" id="JAEAOA010002091">
    <property type="protein sequence ID" value="KAK3599577.1"/>
    <property type="molecule type" value="Genomic_DNA"/>
</dbReference>
<reference evidence="1" key="3">
    <citation type="submission" date="2023-05" db="EMBL/GenBank/DDBJ databases">
        <authorList>
            <person name="Smith C.H."/>
        </authorList>
    </citation>
    <scope>NUCLEOTIDE SEQUENCE</scope>
    <source>
        <strain evidence="1">CHS0354</strain>
        <tissue evidence="1">Mantle</tissue>
    </source>
</reference>
<organism evidence="1 2">
    <name type="scientific">Potamilus streckersoni</name>
    <dbReference type="NCBI Taxonomy" id="2493646"/>
    <lineage>
        <taxon>Eukaryota</taxon>
        <taxon>Metazoa</taxon>
        <taxon>Spiralia</taxon>
        <taxon>Lophotrochozoa</taxon>
        <taxon>Mollusca</taxon>
        <taxon>Bivalvia</taxon>
        <taxon>Autobranchia</taxon>
        <taxon>Heteroconchia</taxon>
        <taxon>Palaeoheterodonta</taxon>
        <taxon>Unionida</taxon>
        <taxon>Unionoidea</taxon>
        <taxon>Unionidae</taxon>
        <taxon>Ambleminae</taxon>
        <taxon>Lampsilini</taxon>
        <taxon>Potamilus</taxon>
    </lineage>
</organism>
<gene>
    <name evidence="1" type="ORF">CHS0354_035815</name>
</gene>
<evidence type="ECO:0000313" key="2">
    <source>
        <dbReference type="Proteomes" id="UP001195483"/>
    </source>
</evidence>
<protein>
    <submittedName>
        <fullName evidence="1">Uncharacterized protein</fullName>
    </submittedName>
</protein>